<accession>A0A0G4I8Z5</accession>
<gene>
    <name evidence="1" type="ORF">Cvel_12039</name>
</gene>
<name>A0A0G4I8Z5_9ALVE</name>
<dbReference type="VEuPathDB" id="CryptoDB:Cvel_12039"/>
<dbReference type="AlphaFoldDB" id="A0A0G4I8Z5"/>
<organism evidence="1">
    <name type="scientific">Chromera velia CCMP2878</name>
    <dbReference type="NCBI Taxonomy" id="1169474"/>
    <lineage>
        <taxon>Eukaryota</taxon>
        <taxon>Sar</taxon>
        <taxon>Alveolata</taxon>
        <taxon>Colpodellida</taxon>
        <taxon>Chromeraceae</taxon>
        <taxon>Chromera</taxon>
    </lineage>
</organism>
<dbReference type="EMBL" id="CDMZ01005703">
    <property type="protein sequence ID" value="CEM53532.1"/>
    <property type="molecule type" value="Genomic_DNA"/>
</dbReference>
<protein>
    <submittedName>
        <fullName evidence="1">Uncharacterized protein</fullName>
    </submittedName>
</protein>
<proteinExistence type="predicted"/>
<reference evidence="1" key="1">
    <citation type="submission" date="2014-11" db="EMBL/GenBank/DDBJ databases">
        <authorList>
            <person name="Otto D Thomas"/>
            <person name="Naeem Raeece"/>
        </authorList>
    </citation>
    <scope>NUCLEOTIDE SEQUENCE</scope>
</reference>
<evidence type="ECO:0000313" key="1">
    <source>
        <dbReference type="EMBL" id="CEM53532.1"/>
    </source>
</evidence>
<sequence>MQTGGVGFQEAARAFQRMGRRDSAIWCATEHTKLSVSQGGNLPFYNAILFDWPQRTLDEGAGGAADELLNGFAESPFHQAALLAGNLAAANIELKQYIPAVLWSTLAVFLLPPSLPSNRTLLLKNLDRRARMLWELKQAASTVACLDFWRGVLPQCETTRQKTESVIEDVMDYLAVYTEDNPLCSLKDRLKILCEVLEALSHVRHLSDCADTRNECLQPCHLDIDSFPQGLDSETCRDLLKCWHLLSKVFVPYAARLSKGVRLLQGDRHTRMVGQRVRGNEEVRRWWQRAPLGDVRIHTDSILPSYQQLYIHPFSNVQYQSRRVRGGEVHVGVGFVDLGFLLFADVEVGTSADSPVTWVGLDESAYVCAKTCVLAEMLRINASVESVAQVWFSSTWSAETVEAFKAAVQSVLCMSETPARGAPRRWAAEETPAVREFLQQWLRAGGTSIEEARRRWLNAQTSPNVEAGRPWKISALKAKADRAALSRLLLTGEVPALPASDVGSITFWCNPRGTAGVENNGVFLQTLSHTLLWSERLRSEKSDVVSCGSLILQSRIASLQKRLVDGTFSVDLRCAKMQRAGGVVREIASLSPQTVSWSNLCDYFSSHDFHAMARESAPSACHLMHSMNWRWHVKGASLIDYESERQEEVYQQSVEVVSGQLLESARGGESLPVENGMSDLVVCPSEMLVHGTLENVVDSALTQSHARLWVERFVSRAAAAASPHEGGASLEHVHAEPFSIFSRSFSTAFFSLKYNASSFHADSVTQ</sequence>